<evidence type="ECO:0000313" key="2">
    <source>
        <dbReference type="EMBL" id="CAB4045342.1"/>
    </source>
</evidence>
<dbReference type="AlphaFoldDB" id="A0A6S7LUP3"/>
<dbReference type="Gene3D" id="2.60.210.10">
    <property type="entry name" value="Apoptosis, Tumor Necrosis Factor Receptor Associated Protein 2, Chain A"/>
    <property type="match status" value="1"/>
</dbReference>
<dbReference type="OrthoDB" id="10668030at2759"/>
<dbReference type="InterPro" id="IPR008974">
    <property type="entry name" value="TRAF-like"/>
</dbReference>
<protein>
    <submittedName>
        <fullName evidence="2">TNF receptor-associated factor 4-like</fullName>
    </submittedName>
</protein>
<organism evidence="2 3">
    <name type="scientific">Paramuricea clavata</name>
    <name type="common">Red gorgonian</name>
    <name type="synonym">Violescent sea-whip</name>
    <dbReference type="NCBI Taxonomy" id="317549"/>
    <lineage>
        <taxon>Eukaryota</taxon>
        <taxon>Metazoa</taxon>
        <taxon>Cnidaria</taxon>
        <taxon>Anthozoa</taxon>
        <taxon>Octocorallia</taxon>
        <taxon>Malacalcyonacea</taxon>
        <taxon>Plexauridae</taxon>
        <taxon>Paramuricea</taxon>
    </lineage>
</organism>
<keyword evidence="2" id="KW-0675">Receptor</keyword>
<reference evidence="2" key="1">
    <citation type="submission" date="2020-04" db="EMBL/GenBank/DDBJ databases">
        <authorList>
            <person name="Alioto T."/>
            <person name="Alioto T."/>
            <person name="Gomez Garrido J."/>
        </authorList>
    </citation>
    <scope>NUCLEOTIDE SEQUENCE</scope>
    <source>
        <strain evidence="2">A484AB</strain>
    </source>
</reference>
<feature type="domain" description="TRAF1-6 MATH" evidence="1">
    <location>
        <begin position="50"/>
        <end position="137"/>
    </location>
</feature>
<evidence type="ECO:0000259" key="1">
    <source>
        <dbReference type="Pfam" id="PF21355"/>
    </source>
</evidence>
<gene>
    <name evidence="2" type="ORF">PACLA_8A038780</name>
</gene>
<sequence>MDDCKAIYTTTCIALMKLTSLLILQHENEMKQVKTKVKERFLTSVKYIVQYIIQMMKSDRDGALPWPFTKRFTFILVDQQDDLSQRENIEAELVPEGEKHFKRPRYRENEEWGITEFVEHSTLHTRQYIRDHTVFVKIVAEP</sequence>
<dbReference type="Pfam" id="PF21355">
    <property type="entry name" value="TRAF-mep_MATH"/>
    <property type="match status" value="1"/>
</dbReference>
<proteinExistence type="predicted"/>
<dbReference type="InterPro" id="IPR049342">
    <property type="entry name" value="TRAF1-6_MATH_dom"/>
</dbReference>
<dbReference type="Proteomes" id="UP001152795">
    <property type="component" value="Unassembled WGS sequence"/>
</dbReference>
<keyword evidence="3" id="KW-1185">Reference proteome</keyword>
<comment type="caution">
    <text evidence="2">The sequence shown here is derived from an EMBL/GenBank/DDBJ whole genome shotgun (WGS) entry which is preliminary data.</text>
</comment>
<name>A0A6S7LUP3_PARCT</name>
<evidence type="ECO:0000313" key="3">
    <source>
        <dbReference type="Proteomes" id="UP001152795"/>
    </source>
</evidence>
<dbReference type="SUPFAM" id="SSF49599">
    <property type="entry name" value="TRAF domain-like"/>
    <property type="match status" value="1"/>
</dbReference>
<accession>A0A6S7LUP3</accession>
<dbReference type="EMBL" id="CACRXK020038880">
    <property type="protein sequence ID" value="CAB4045342.1"/>
    <property type="molecule type" value="Genomic_DNA"/>
</dbReference>